<accession>A0A8R7QL30</accession>
<sequence>VFLLFLRRSSPLGAASTSASPSGPTRAQRKAWSSAAASAAQRTSTPAPAGSLDASLAAKRLNTRAALCKPTGFDETTSPLTALISAAAAAAARVLDLLARRNL</sequence>
<dbReference type="Proteomes" id="UP000015106">
    <property type="component" value="Chromosome 5"/>
</dbReference>
<dbReference type="Gramene" id="TuG1812G0500005441.01.T01">
    <property type="protein sequence ID" value="TuG1812G0500005441.01.T01.cds270106"/>
    <property type="gene ID" value="TuG1812G0500005441.01"/>
</dbReference>
<proteinExistence type="predicted"/>
<dbReference type="EnsemblPlants" id="TuG1812G0500005441.01.T01">
    <property type="protein sequence ID" value="TuG1812G0500005441.01.T01.cds270106"/>
    <property type="gene ID" value="TuG1812G0500005441.01"/>
</dbReference>
<evidence type="ECO:0000313" key="3">
    <source>
        <dbReference type="Proteomes" id="UP000015106"/>
    </source>
</evidence>
<reference evidence="2" key="2">
    <citation type="submission" date="2018-03" db="EMBL/GenBank/DDBJ databases">
        <title>The Triticum urartu genome reveals the dynamic nature of wheat genome evolution.</title>
        <authorList>
            <person name="Ling H."/>
            <person name="Ma B."/>
            <person name="Shi X."/>
            <person name="Liu H."/>
            <person name="Dong L."/>
            <person name="Sun H."/>
            <person name="Cao Y."/>
            <person name="Gao Q."/>
            <person name="Zheng S."/>
            <person name="Li Y."/>
            <person name="Yu Y."/>
            <person name="Du H."/>
            <person name="Qi M."/>
            <person name="Li Y."/>
            <person name="Yu H."/>
            <person name="Cui Y."/>
            <person name="Wang N."/>
            <person name="Chen C."/>
            <person name="Wu H."/>
            <person name="Zhao Y."/>
            <person name="Zhang J."/>
            <person name="Li Y."/>
            <person name="Zhou W."/>
            <person name="Zhang B."/>
            <person name="Hu W."/>
            <person name="Eijk M."/>
            <person name="Tang J."/>
            <person name="Witsenboer H."/>
            <person name="Zhao S."/>
            <person name="Li Z."/>
            <person name="Zhang A."/>
            <person name="Wang D."/>
            <person name="Liang C."/>
        </authorList>
    </citation>
    <scope>NUCLEOTIDE SEQUENCE [LARGE SCALE GENOMIC DNA]</scope>
    <source>
        <strain evidence="2">cv. G1812</strain>
    </source>
</reference>
<evidence type="ECO:0000256" key="1">
    <source>
        <dbReference type="SAM" id="MobiDB-lite"/>
    </source>
</evidence>
<evidence type="ECO:0000313" key="2">
    <source>
        <dbReference type="EnsemblPlants" id="TuG1812G0500005441.01.T01.cds270106"/>
    </source>
</evidence>
<protein>
    <submittedName>
        <fullName evidence="2">Uncharacterized protein</fullName>
    </submittedName>
</protein>
<reference evidence="3" key="1">
    <citation type="journal article" date="2013" name="Nature">
        <title>Draft genome of the wheat A-genome progenitor Triticum urartu.</title>
        <authorList>
            <person name="Ling H.Q."/>
            <person name="Zhao S."/>
            <person name="Liu D."/>
            <person name="Wang J."/>
            <person name="Sun H."/>
            <person name="Zhang C."/>
            <person name="Fan H."/>
            <person name="Li D."/>
            <person name="Dong L."/>
            <person name="Tao Y."/>
            <person name="Gao C."/>
            <person name="Wu H."/>
            <person name="Li Y."/>
            <person name="Cui Y."/>
            <person name="Guo X."/>
            <person name="Zheng S."/>
            <person name="Wang B."/>
            <person name="Yu K."/>
            <person name="Liang Q."/>
            <person name="Yang W."/>
            <person name="Lou X."/>
            <person name="Chen J."/>
            <person name="Feng M."/>
            <person name="Jian J."/>
            <person name="Zhang X."/>
            <person name="Luo G."/>
            <person name="Jiang Y."/>
            <person name="Liu J."/>
            <person name="Wang Z."/>
            <person name="Sha Y."/>
            <person name="Zhang B."/>
            <person name="Wu H."/>
            <person name="Tang D."/>
            <person name="Shen Q."/>
            <person name="Xue P."/>
            <person name="Zou S."/>
            <person name="Wang X."/>
            <person name="Liu X."/>
            <person name="Wang F."/>
            <person name="Yang Y."/>
            <person name="An X."/>
            <person name="Dong Z."/>
            <person name="Zhang K."/>
            <person name="Zhang X."/>
            <person name="Luo M.C."/>
            <person name="Dvorak J."/>
            <person name="Tong Y."/>
            <person name="Wang J."/>
            <person name="Yang H."/>
            <person name="Li Z."/>
            <person name="Wang D."/>
            <person name="Zhang A."/>
            <person name="Wang J."/>
        </authorList>
    </citation>
    <scope>NUCLEOTIDE SEQUENCE</scope>
    <source>
        <strain evidence="3">cv. G1812</strain>
    </source>
</reference>
<dbReference type="AlphaFoldDB" id="A0A8R7QL30"/>
<keyword evidence="3" id="KW-1185">Reference proteome</keyword>
<feature type="compositionally biased region" description="Low complexity" evidence="1">
    <location>
        <begin position="9"/>
        <end position="49"/>
    </location>
</feature>
<reference evidence="2" key="3">
    <citation type="submission" date="2022-06" db="UniProtKB">
        <authorList>
            <consortium name="EnsemblPlants"/>
        </authorList>
    </citation>
    <scope>IDENTIFICATION</scope>
</reference>
<name>A0A8R7QL30_TRIUA</name>
<organism evidence="2 3">
    <name type="scientific">Triticum urartu</name>
    <name type="common">Red wild einkorn</name>
    <name type="synonym">Crithodium urartu</name>
    <dbReference type="NCBI Taxonomy" id="4572"/>
    <lineage>
        <taxon>Eukaryota</taxon>
        <taxon>Viridiplantae</taxon>
        <taxon>Streptophyta</taxon>
        <taxon>Embryophyta</taxon>
        <taxon>Tracheophyta</taxon>
        <taxon>Spermatophyta</taxon>
        <taxon>Magnoliopsida</taxon>
        <taxon>Liliopsida</taxon>
        <taxon>Poales</taxon>
        <taxon>Poaceae</taxon>
        <taxon>BOP clade</taxon>
        <taxon>Pooideae</taxon>
        <taxon>Triticodae</taxon>
        <taxon>Triticeae</taxon>
        <taxon>Triticinae</taxon>
        <taxon>Triticum</taxon>
    </lineage>
</organism>
<feature type="region of interest" description="Disordered" evidence="1">
    <location>
        <begin position="8"/>
        <end position="51"/>
    </location>
</feature>